<dbReference type="NCBIfam" id="TIGR00688">
    <property type="entry name" value="rarD"/>
    <property type="match status" value="1"/>
</dbReference>
<keyword evidence="6 8" id="KW-1133">Transmembrane helix</keyword>
<dbReference type="PANTHER" id="PTHR22911">
    <property type="entry name" value="ACYL-MALONYL CONDENSING ENZYME-RELATED"/>
    <property type="match status" value="1"/>
</dbReference>
<evidence type="ECO:0000313" key="11">
    <source>
        <dbReference type="Proteomes" id="UP000332933"/>
    </source>
</evidence>
<dbReference type="InterPro" id="IPR004626">
    <property type="entry name" value="RarD"/>
</dbReference>
<dbReference type="OrthoDB" id="64403at2759"/>
<keyword evidence="3" id="KW-0813">Transport</keyword>
<feature type="transmembrane region" description="Helical" evidence="8">
    <location>
        <begin position="124"/>
        <end position="143"/>
    </location>
</feature>
<evidence type="ECO:0000256" key="4">
    <source>
        <dbReference type="ARBA" id="ARBA00022475"/>
    </source>
</evidence>
<dbReference type="PANTHER" id="PTHR22911:SF137">
    <property type="entry name" value="SOLUTE CARRIER FAMILY 35 MEMBER G2-RELATED"/>
    <property type="match status" value="1"/>
</dbReference>
<keyword evidence="4" id="KW-1003">Cell membrane</keyword>
<evidence type="ECO:0000256" key="6">
    <source>
        <dbReference type="ARBA" id="ARBA00022989"/>
    </source>
</evidence>
<keyword evidence="7 8" id="KW-0472">Membrane</keyword>
<feature type="transmembrane region" description="Helical" evidence="8">
    <location>
        <begin position="7"/>
        <end position="23"/>
    </location>
</feature>
<sequence>MTSIGPLFGFTAFSLFGIVPVYYNQLNDVPVIQVGLHRFVWTFVYTSCLVCILGQRKTFFAHAMTRSNVILLGTSAASLGVSTLVTVWAIQSGYILEVSLGAFLNPITCVLSGLVCLKERLRRWQAIAVILTTIGVGIFTVAYGRFPWVAILLTTCDGVYNLVKKAAPLTPLHGLAMESGILFPFCIVGLIVLEVQGMGVFTHIDLQTDFLLAGTGVMTIVPLLLLVVALQKTPLYGIGLISNLSPTIQFLLGVFVYHESCSTTKLVGFVFLWVSMLVFVADSFFAMKDATAYQEDEIERSTIDVLYELESPTTPIMEELSSPTRTMPHKKIHHVYMVFQ</sequence>
<feature type="transmembrane region" description="Helical" evidence="8">
    <location>
        <begin position="35"/>
        <end position="55"/>
    </location>
</feature>
<feature type="transmembrane region" description="Helical" evidence="8">
    <location>
        <begin position="266"/>
        <end position="287"/>
    </location>
</feature>
<dbReference type="AlphaFoldDB" id="A0A485KLR8"/>
<dbReference type="Proteomes" id="UP000332933">
    <property type="component" value="Unassembled WGS sequence"/>
</dbReference>
<comment type="similarity">
    <text evidence="2">Belongs to the EamA transporter family.</text>
</comment>
<name>A0A485KLR8_9STRA</name>
<feature type="transmembrane region" description="Helical" evidence="8">
    <location>
        <begin position="94"/>
        <end position="117"/>
    </location>
</feature>
<feature type="transmembrane region" description="Helical" evidence="8">
    <location>
        <begin position="236"/>
        <end position="257"/>
    </location>
</feature>
<evidence type="ECO:0000313" key="9">
    <source>
        <dbReference type="EMBL" id="KAF0700522.1"/>
    </source>
</evidence>
<reference evidence="9" key="2">
    <citation type="submission" date="2019-06" db="EMBL/GenBank/DDBJ databases">
        <title>Genomics analysis of Aphanomyces spp. identifies a new class of oomycete effector associated with host adaptation.</title>
        <authorList>
            <person name="Gaulin E."/>
        </authorList>
    </citation>
    <scope>NUCLEOTIDE SEQUENCE</scope>
    <source>
        <strain evidence="9">CBS 578.67</strain>
    </source>
</reference>
<evidence type="ECO:0000256" key="3">
    <source>
        <dbReference type="ARBA" id="ARBA00022448"/>
    </source>
</evidence>
<keyword evidence="11" id="KW-1185">Reference proteome</keyword>
<organism evidence="10 11">
    <name type="scientific">Aphanomyces stellatus</name>
    <dbReference type="NCBI Taxonomy" id="120398"/>
    <lineage>
        <taxon>Eukaryota</taxon>
        <taxon>Sar</taxon>
        <taxon>Stramenopiles</taxon>
        <taxon>Oomycota</taxon>
        <taxon>Saprolegniomycetes</taxon>
        <taxon>Saprolegniales</taxon>
        <taxon>Verrucalvaceae</taxon>
        <taxon>Aphanomyces</taxon>
    </lineage>
</organism>
<reference evidence="10 11" key="1">
    <citation type="submission" date="2019-03" db="EMBL/GenBank/DDBJ databases">
        <authorList>
            <person name="Gaulin E."/>
            <person name="Dumas B."/>
        </authorList>
    </citation>
    <scope>NUCLEOTIDE SEQUENCE [LARGE SCALE GENOMIC DNA]</scope>
    <source>
        <strain evidence="10">CBS 568.67</strain>
    </source>
</reference>
<dbReference type="GO" id="GO:0005886">
    <property type="term" value="C:plasma membrane"/>
    <property type="evidence" value="ECO:0007669"/>
    <property type="project" value="UniProtKB-SubCell"/>
</dbReference>
<evidence type="ECO:0000256" key="7">
    <source>
        <dbReference type="ARBA" id="ARBA00023136"/>
    </source>
</evidence>
<dbReference type="SUPFAM" id="SSF103481">
    <property type="entry name" value="Multidrug resistance efflux transporter EmrE"/>
    <property type="match status" value="2"/>
</dbReference>
<keyword evidence="5 8" id="KW-0812">Transmembrane</keyword>
<proteinExistence type="inferred from homology"/>
<dbReference type="EMBL" id="CAADRA010005140">
    <property type="protein sequence ID" value="VFT85845.1"/>
    <property type="molecule type" value="Genomic_DNA"/>
</dbReference>
<dbReference type="InterPro" id="IPR037185">
    <property type="entry name" value="EmrE-like"/>
</dbReference>
<comment type="subcellular location">
    <subcellularLocation>
        <location evidence="1">Cell membrane</location>
        <topology evidence="1">Multi-pass membrane protein</topology>
    </subcellularLocation>
</comment>
<feature type="transmembrane region" description="Helical" evidence="8">
    <location>
        <begin position="67"/>
        <end position="88"/>
    </location>
</feature>
<feature type="transmembrane region" description="Helical" evidence="8">
    <location>
        <begin position="181"/>
        <end position="201"/>
    </location>
</feature>
<protein>
    <submittedName>
        <fullName evidence="10">Aste57867_8961 protein</fullName>
    </submittedName>
</protein>
<evidence type="ECO:0000256" key="2">
    <source>
        <dbReference type="ARBA" id="ARBA00007362"/>
    </source>
</evidence>
<dbReference type="EMBL" id="VJMH01005119">
    <property type="protein sequence ID" value="KAF0700522.1"/>
    <property type="molecule type" value="Genomic_DNA"/>
</dbReference>
<evidence type="ECO:0000313" key="10">
    <source>
        <dbReference type="EMBL" id="VFT85845.1"/>
    </source>
</evidence>
<evidence type="ECO:0000256" key="1">
    <source>
        <dbReference type="ARBA" id="ARBA00004651"/>
    </source>
</evidence>
<gene>
    <name evidence="10" type="primary">Aste57867_8961</name>
    <name evidence="9" type="ORF">As57867_008926</name>
    <name evidence="10" type="ORF">ASTE57867_8961</name>
</gene>
<accession>A0A485KLR8</accession>
<evidence type="ECO:0000256" key="5">
    <source>
        <dbReference type="ARBA" id="ARBA00022692"/>
    </source>
</evidence>
<feature type="transmembrane region" description="Helical" evidence="8">
    <location>
        <begin position="210"/>
        <end position="230"/>
    </location>
</feature>
<evidence type="ECO:0000256" key="8">
    <source>
        <dbReference type="SAM" id="Phobius"/>
    </source>
</evidence>